<evidence type="ECO:0000313" key="2">
    <source>
        <dbReference type="EMBL" id="RUQ65142.1"/>
    </source>
</evidence>
<reference evidence="2 3" key="1">
    <citation type="submission" date="2018-12" db="EMBL/GenBank/DDBJ databases">
        <authorList>
            <person name="Yang Y."/>
        </authorList>
    </citation>
    <scope>NUCLEOTIDE SEQUENCE [LARGE SCALE GENOMIC DNA]</scope>
    <source>
        <strain evidence="2 3">GSF71</strain>
    </source>
</reference>
<dbReference type="Proteomes" id="UP000280346">
    <property type="component" value="Unassembled WGS sequence"/>
</dbReference>
<comment type="caution">
    <text evidence="2">The sequence shown here is derived from an EMBL/GenBank/DDBJ whole genome shotgun (WGS) entry which is preliminary data.</text>
</comment>
<keyword evidence="3" id="KW-1185">Reference proteome</keyword>
<evidence type="ECO:0000313" key="3">
    <source>
        <dbReference type="Proteomes" id="UP000280346"/>
    </source>
</evidence>
<keyword evidence="1" id="KW-0732">Signal</keyword>
<protein>
    <submittedName>
        <fullName evidence="2">Uncharacterized protein</fullName>
    </submittedName>
</protein>
<feature type="chain" id="PRO_5019578459" evidence="1">
    <location>
        <begin position="21"/>
        <end position="65"/>
    </location>
</feature>
<gene>
    <name evidence="2" type="ORF">EJ913_25690</name>
</gene>
<dbReference type="EMBL" id="RZIJ01000027">
    <property type="protein sequence ID" value="RUQ65142.1"/>
    <property type="molecule type" value="Genomic_DNA"/>
</dbReference>
<sequence length="65" mass="6625">MKTIACALLALSFASSAALADTSTGTIKTGPYKPICSSNPKACGAGYDPLKRPHIPTVPTAPPPR</sequence>
<evidence type="ECO:0000256" key="1">
    <source>
        <dbReference type="SAM" id="SignalP"/>
    </source>
</evidence>
<name>A0A433J225_9PROT</name>
<organism evidence="2 3">
    <name type="scientific">Azospirillum doebereinerae</name>
    <dbReference type="NCBI Taxonomy" id="92933"/>
    <lineage>
        <taxon>Bacteria</taxon>
        <taxon>Pseudomonadati</taxon>
        <taxon>Pseudomonadota</taxon>
        <taxon>Alphaproteobacteria</taxon>
        <taxon>Rhodospirillales</taxon>
        <taxon>Azospirillaceae</taxon>
        <taxon>Azospirillum</taxon>
    </lineage>
</organism>
<dbReference type="AlphaFoldDB" id="A0A433J225"/>
<dbReference type="RefSeq" id="WP_127003312.1">
    <property type="nucleotide sequence ID" value="NZ_CP173192.1"/>
</dbReference>
<accession>A0A433J225</accession>
<feature type="signal peptide" evidence="1">
    <location>
        <begin position="1"/>
        <end position="20"/>
    </location>
</feature>
<proteinExistence type="predicted"/>